<dbReference type="Gene3D" id="3.90.70.50">
    <property type="entry name" value="Peptidase C10, streptopain"/>
    <property type="match status" value="2"/>
</dbReference>
<name>A0ABZ2Q2H7_9FLAO</name>
<feature type="domain" description="Spi protease inhibitor" evidence="6">
    <location>
        <begin position="69"/>
        <end position="143"/>
    </location>
</feature>
<dbReference type="InterPro" id="IPR000200">
    <property type="entry name" value="Peptidase_C10"/>
</dbReference>
<dbReference type="RefSeq" id="WP_338839122.1">
    <property type="nucleotide sequence ID" value="NZ_CP147988.1"/>
</dbReference>
<keyword evidence="8" id="KW-1185">Reference proteome</keyword>
<evidence type="ECO:0000256" key="5">
    <source>
        <dbReference type="ARBA" id="ARBA00022807"/>
    </source>
</evidence>
<organism evidence="7 8">
    <name type="scientific">Flavobacterium ginsenosidimutans</name>
    <dbReference type="NCBI Taxonomy" id="687844"/>
    <lineage>
        <taxon>Bacteria</taxon>
        <taxon>Pseudomonadati</taxon>
        <taxon>Bacteroidota</taxon>
        <taxon>Flavobacteriia</taxon>
        <taxon>Flavobacteriales</taxon>
        <taxon>Flavobacteriaceae</taxon>
        <taxon>Flavobacterium</taxon>
    </lineage>
</organism>
<sequence length="410" mass="45999">MKKNYFLKGICLFVLFFIISCSKDSESDVTSINSKNENFIQLAMAKEIAGSVSFDKNNGAASKSTGFAEQIKKTIKTINEVKNESGNTSFYVINYNEGGFIILSADNRTEPILAFSEEGQFTVNEAAYPLGLKYWMTDAKKQINDIQHSNSKQTALTKQMWKKIKLTSRATDQNTSRETNANKTASVPIEECYEHTETTTIGPLLNTKWYQYDGFNSSLGYINCSGSNFQVYAGCVPIAMAQVMKYYSYPTRYNWSAMPTNYATTTTANLILDIHNSINSAFPPGRGITYNCDGTGVSSDYNMGFVLKNYFGYTRADWANYDQETVKNNLNYGRPVILSGSGASGHMWVCDGYLATNFYFDDCTGVGTLMLRMNWGWYGGYNNGWYAFDNFNPGGSTYNNNRKMIYNITP</sequence>
<keyword evidence="3" id="KW-0732">Signal</keyword>
<dbReference type="InterPro" id="IPR025896">
    <property type="entry name" value="Spi_Prtas-inh"/>
</dbReference>
<evidence type="ECO:0000259" key="6">
    <source>
        <dbReference type="Pfam" id="PF13734"/>
    </source>
</evidence>
<keyword evidence="4" id="KW-0378">Hydrolase</keyword>
<accession>A0ABZ2Q2H7</accession>
<dbReference type="SUPFAM" id="SSF54001">
    <property type="entry name" value="Cysteine proteinases"/>
    <property type="match status" value="1"/>
</dbReference>
<reference evidence="7 8" key="1">
    <citation type="submission" date="2024-02" db="EMBL/GenBank/DDBJ databases">
        <title>complete genome of Flavobacterium ginsenosidimutans Str. YTB16.</title>
        <authorList>
            <person name="Wang Q."/>
        </authorList>
    </citation>
    <scope>NUCLEOTIDE SEQUENCE [LARGE SCALE GENOMIC DNA]</scope>
    <source>
        <strain evidence="7 8">YTB16</strain>
    </source>
</reference>
<dbReference type="EMBL" id="CP147988">
    <property type="protein sequence ID" value="WXK48312.1"/>
    <property type="molecule type" value="Genomic_DNA"/>
</dbReference>
<evidence type="ECO:0000256" key="2">
    <source>
        <dbReference type="ARBA" id="ARBA00022670"/>
    </source>
</evidence>
<dbReference type="InterPro" id="IPR038765">
    <property type="entry name" value="Papain-like_cys_pep_sf"/>
</dbReference>
<evidence type="ECO:0000313" key="8">
    <source>
        <dbReference type="Proteomes" id="UP001447857"/>
    </source>
</evidence>
<evidence type="ECO:0000256" key="1">
    <source>
        <dbReference type="ARBA" id="ARBA00009693"/>
    </source>
</evidence>
<dbReference type="Pfam" id="PF13734">
    <property type="entry name" value="Inhibitor_I69"/>
    <property type="match status" value="1"/>
</dbReference>
<evidence type="ECO:0000256" key="3">
    <source>
        <dbReference type="ARBA" id="ARBA00022729"/>
    </source>
</evidence>
<dbReference type="Pfam" id="PF01640">
    <property type="entry name" value="Peptidase_C10"/>
    <property type="match status" value="1"/>
</dbReference>
<evidence type="ECO:0000256" key="4">
    <source>
        <dbReference type="ARBA" id="ARBA00022801"/>
    </source>
</evidence>
<comment type="similarity">
    <text evidence="1">Belongs to the peptidase C10 family.</text>
</comment>
<keyword evidence="5" id="KW-0788">Thiol protease</keyword>
<dbReference type="InterPro" id="IPR044934">
    <property type="entry name" value="Streptopain_sf"/>
</dbReference>
<dbReference type="Proteomes" id="UP001447857">
    <property type="component" value="Chromosome"/>
</dbReference>
<keyword evidence="2" id="KW-0645">Protease</keyword>
<protein>
    <submittedName>
        <fullName evidence="7">C10 family peptidase</fullName>
    </submittedName>
</protein>
<gene>
    <name evidence="7" type="ORF">V6624_14885</name>
</gene>
<evidence type="ECO:0000313" key="7">
    <source>
        <dbReference type="EMBL" id="WXK48312.1"/>
    </source>
</evidence>
<proteinExistence type="inferred from homology"/>
<dbReference type="PROSITE" id="PS51257">
    <property type="entry name" value="PROKAR_LIPOPROTEIN"/>
    <property type="match status" value="1"/>
</dbReference>